<keyword evidence="9" id="KW-0445">Lipid transport</keyword>
<dbReference type="GeneTree" id="ENSGT00510000047611"/>
<keyword evidence="13" id="KW-0966">Cell projection</keyword>
<protein>
    <recommendedName>
        <fullName evidence="14">START domain-containing protein 10</fullName>
    </recommendedName>
    <alternativeName>
        <fullName evidence="15">PCTP-like protein</fullName>
    </alternativeName>
    <alternativeName>
        <fullName evidence="16">StAR-related lipid transfer protein 10</fullName>
    </alternativeName>
</protein>
<dbReference type="GO" id="GO:0005829">
    <property type="term" value="C:cytosol"/>
    <property type="evidence" value="ECO:0007669"/>
    <property type="project" value="TreeGrafter"/>
</dbReference>
<evidence type="ECO:0000256" key="11">
    <source>
        <dbReference type="ARBA" id="ARBA00023121"/>
    </source>
</evidence>
<evidence type="ECO:0000259" key="18">
    <source>
        <dbReference type="PROSITE" id="PS50848"/>
    </source>
</evidence>
<evidence type="ECO:0000256" key="12">
    <source>
        <dbReference type="ARBA" id="ARBA00023136"/>
    </source>
</evidence>
<feature type="compositionally biased region" description="Basic and acidic residues" evidence="17">
    <location>
        <begin position="284"/>
        <end position="301"/>
    </location>
</feature>
<dbReference type="InterPro" id="IPR051213">
    <property type="entry name" value="START_lipid_transfer"/>
</dbReference>
<evidence type="ECO:0000313" key="19">
    <source>
        <dbReference type="Ensembl" id="ENSPPYP00000024274.2"/>
    </source>
</evidence>
<evidence type="ECO:0000256" key="7">
    <source>
        <dbReference type="ARBA" id="ARBA00022846"/>
    </source>
</evidence>
<comment type="subcellular location">
    <subcellularLocation>
        <location evidence="1">Cell projection</location>
        <location evidence="1">Cilium</location>
        <location evidence="1">Flagellum</location>
    </subcellularLocation>
    <subcellularLocation>
        <location evidence="3">Cytoplasm</location>
    </subcellularLocation>
    <subcellularLocation>
        <location evidence="2">Membrane</location>
    </subcellularLocation>
</comment>
<sequence length="447" mass="48821">MAGALVQVAMELWPTLPGEVPGRWRQHLQPRRRCRSLPTLPMEKPAASTEPQGPRPVLGRESVQVPDDQDFRSFRSECEAEVGWNLTYSKAGVSVWVQAVEMDRTLHKIKCRMECRDVPAETLYDVLHDIEYRKKWDSNVIETFDIARLTVNADVGYYSWRCPKPLKNRDVITLRSWLPMGADYIIMNYSVKHPKYPPRKDLVRAVSIQTGYLIQSTGPKSCVITYLAQVDPKGHEEDVQGVPQVPRVEAEAPASLQAVAAPGAEPVAEPGAVGAVGAACGLTGEHRRERGGREQRGADGRRGRRGQRRRHLAHLSAAPLQGRRQDRASPGAAAAPALSPLPHPAPPGGTGPGPGGCCSLAGQSPNKRSHSLSRLITVPASHLPHGRCRGPLRLPLILLRLLIIRPLILPASPHFPLCSGEETGFITAPLLSILCSILCPYLSSCPC</sequence>
<feature type="region of interest" description="Disordered" evidence="17">
    <location>
        <begin position="284"/>
        <end position="371"/>
    </location>
</feature>
<evidence type="ECO:0000256" key="8">
    <source>
        <dbReference type="ARBA" id="ARBA00022990"/>
    </source>
</evidence>
<dbReference type="GO" id="GO:0031514">
    <property type="term" value="C:motile cilium"/>
    <property type="evidence" value="ECO:0007669"/>
    <property type="project" value="UniProtKB-SubCell"/>
</dbReference>
<gene>
    <name evidence="19" type="primary">STARD10</name>
</gene>
<reference evidence="19" key="3">
    <citation type="submission" date="2025-09" db="UniProtKB">
        <authorList>
            <consortium name="Ensembl"/>
        </authorList>
    </citation>
    <scope>IDENTIFICATION</scope>
</reference>
<dbReference type="Pfam" id="PF01852">
    <property type="entry name" value="START"/>
    <property type="match status" value="1"/>
</dbReference>
<dbReference type="PROSITE" id="PS50848">
    <property type="entry name" value="START"/>
    <property type="match status" value="1"/>
</dbReference>
<keyword evidence="11" id="KW-0446">Lipid-binding</keyword>
<evidence type="ECO:0000256" key="5">
    <source>
        <dbReference type="ARBA" id="ARBA00022490"/>
    </source>
</evidence>
<dbReference type="SUPFAM" id="SSF55961">
    <property type="entry name" value="Bet v1-like"/>
    <property type="match status" value="1"/>
</dbReference>
<evidence type="ECO:0000256" key="14">
    <source>
        <dbReference type="ARBA" id="ARBA00070345"/>
    </source>
</evidence>
<dbReference type="PANTHER" id="PTHR19308:SF7">
    <property type="entry name" value="START DOMAIN-CONTAINING PROTEIN 10"/>
    <property type="match status" value="1"/>
</dbReference>
<feature type="compositionally biased region" description="Basic residues" evidence="17">
    <location>
        <begin position="302"/>
        <end position="313"/>
    </location>
</feature>
<feature type="compositionally biased region" description="Low complexity" evidence="17">
    <location>
        <begin position="328"/>
        <end position="338"/>
    </location>
</feature>
<keyword evidence="10" id="KW-0969">Cilium</keyword>
<feature type="compositionally biased region" description="Pro residues" evidence="17">
    <location>
        <begin position="339"/>
        <end position="349"/>
    </location>
</feature>
<evidence type="ECO:0000256" key="6">
    <source>
        <dbReference type="ARBA" id="ARBA00022553"/>
    </source>
</evidence>
<dbReference type="GO" id="GO:0005902">
    <property type="term" value="C:microvillus"/>
    <property type="evidence" value="ECO:0007669"/>
    <property type="project" value="TreeGrafter"/>
</dbReference>
<evidence type="ECO:0000256" key="9">
    <source>
        <dbReference type="ARBA" id="ARBA00023055"/>
    </source>
</evidence>
<keyword evidence="7" id="KW-0282">Flagellum</keyword>
<dbReference type="PANTHER" id="PTHR19308">
    <property type="entry name" value="PHOSPHATIDYLCHOLINE TRANSFER PROTEIN"/>
    <property type="match status" value="1"/>
</dbReference>
<organism evidence="19 20">
    <name type="scientific">Pongo abelii</name>
    <name type="common">Sumatran orangutan</name>
    <name type="synonym">Pongo pygmaeus abelii</name>
    <dbReference type="NCBI Taxonomy" id="9601"/>
    <lineage>
        <taxon>Eukaryota</taxon>
        <taxon>Metazoa</taxon>
        <taxon>Chordata</taxon>
        <taxon>Craniata</taxon>
        <taxon>Vertebrata</taxon>
        <taxon>Euteleostomi</taxon>
        <taxon>Mammalia</taxon>
        <taxon>Eutheria</taxon>
        <taxon>Euarchontoglires</taxon>
        <taxon>Primates</taxon>
        <taxon>Haplorrhini</taxon>
        <taxon>Catarrhini</taxon>
        <taxon>Hominidae</taxon>
        <taxon>Pongo</taxon>
    </lineage>
</organism>
<feature type="domain" description="START" evidence="18">
    <location>
        <begin position="83"/>
        <end position="244"/>
    </location>
</feature>
<keyword evidence="20" id="KW-1185">Reference proteome</keyword>
<dbReference type="Ensembl" id="ENSPPYT00000033535.2">
    <property type="protein sequence ID" value="ENSPPYP00000024274.2"/>
    <property type="gene ID" value="ENSPPYG00000003654.3"/>
</dbReference>
<dbReference type="FunFam" id="3.30.530.20:FF:000008">
    <property type="entry name" value="START domain containing 10"/>
    <property type="match status" value="1"/>
</dbReference>
<dbReference type="Gene3D" id="3.30.530.20">
    <property type="match status" value="1"/>
</dbReference>
<evidence type="ECO:0000256" key="4">
    <source>
        <dbReference type="ARBA" id="ARBA00022448"/>
    </source>
</evidence>
<dbReference type="SMART" id="SM00234">
    <property type="entry name" value="START"/>
    <property type="match status" value="1"/>
</dbReference>
<dbReference type="GO" id="GO:0046581">
    <property type="term" value="C:intercellular canaliculus"/>
    <property type="evidence" value="ECO:0007669"/>
    <property type="project" value="TreeGrafter"/>
</dbReference>
<keyword evidence="6" id="KW-0597">Phosphoprotein</keyword>
<evidence type="ECO:0000313" key="20">
    <source>
        <dbReference type="Proteomes" id="UP000001595"/>
    </source>
</evidence>
<proteinExistence type="predicted"/>
<evidence type="ECO:0000256" key="16">
    <source>
        <dbReference type="ARBA" id="ARBA00080073"/>
    </source>
</evidence>
<dbReference type="GO" id="GO:0008289">
    <property type="term" value="F:lipid binding"/>
    <property type="evidence" value="ECO:0007669"/>
    <property type="project" value="UniProtKB-KW"/>
</dbReference>
<evidence type="ECO:0000256" key="13">
    <source>
        <dbReference type="ARBA" id="ARBA00023273"/>
    </source>
</evidence>
<dbReference type="InterPro" id="IPR041951">
    <property type="entry name" value="STARD10_START"/>
</dbReference>
<evidence type="ECO:0000256" key="1">
    <source>
        <dbReference type="ARBA" id="ARBA00004230"/>
    </source>
</evidence>
<evidence type="ECO:0000256" key="10">
    <source>
        <dbReference type="ARBA" id="ARBA00023069"/>
    </source>
</evidence>
<keyword evidence="12" id="KW-0472">Membrane</keyword>
<keyword evidence="4" id="KW-0813">Transport</keyword>
<reference evidence="19 20" key="1">
    <citation type="submission" date="2008-02" db="EMBL/GenBank/DDBJ databases">
        <title>A 6x draft sequence assembly of the Pongo pygmaeus abelii genome.</title>
        <authorList>
            <person name="Wilson R.K."/>
            <person name="Mardis E."/>
        </authorList>
    </citation>
    <scope>NUCLEOTIDE SEQUENCE [LARGE SCALE GENOMIC DNA]</scope>
</reference>
<dbReference type="GO" id="GO:0016020">
    <property type="term" value="C:membrane"/>
    <property type="evidence" value="ECO:0007669"/>
    <property type="project" value="UniProtKB-SubCell"/>
</dbReference>
<dbReference type="AlphaFoldDB" id="K7EUP8"/>
<accession>K7EUP8</accession>
<evidence type="ECO:0000256" key="15">
    <source>
        <dbReference type="ARBA" id="ARBA00076937"/>
    </source>
</evidence>
<keyword evidence="5" id="KW-0963">Cytoplasm</keyword>
<keyword evidence="8" id="KW-0007">Acetylation</keyword>
<evidence type="ECO:0000256" key="2">
    <source>
        <dbReference type="ARBA" id="ARBA00004370"/>
    </source>
</evidence>
<dbReference type="GO" id="GO:0006869">
    <property type="term" value="P:lipid transport"/>
    <property type="evidence" value="ECO:0007669"/>
    <property type="project" value="UniProtKB-KW"/>
</dbReference>
<name>K7EUP8_PONAB</name>
<dbReference type="HOGENOM" id="CLU_064150_0_0_1"/>
<reference evidence="19" key="2">
    <citation type="submission" date="2025-08" db="UniProtKB">
        <authorList>
            <consortium name="Ensembl"/>
        </authorList>
    </citation>
    <scope>IDENTIFICATION</scope>
</reference>
<dbReference type="CDD" id="cd08871">
    <property type="entry name" value="START_STARD10-like"/>
    <property type="match status" value="1"/>
</dbReference>
<dbReference type="InterPro" id="IPR002913">
    <property type="entry name" value="START_lipid-bd_dom"/>
</dbReference>
<dbReference type="Proteomes" id="UP000001595">
    <property type="component" value="Chromosome 11"/>
</dbReference>
<dbReference type="InterPro" id="IPR023393">
    <property type="entry name" value="START-like_dom_sf"/>
</dbReference>
<feature type="region of interest" description="Disordered" evidence="17">
    <location>
        <begin position="35"/>
        <end position="61"/>
    </location>
</feature>
<evidence type="ECO:0000256" key="17">
    <source>
        <dbReference type="SAM" id="MobiDB-lite"/>
    </source>
</evidence>
<evidence type="ECO:0000256" key="3">
    <source>
        <dbReference type="ARBA" id="ARBA00004496"/>
    </source>
</evidence>